<dbReference type="RefSeq" id="WP_125005388.1">
    <property type="nucleotide sequence ID" value="NZ_BHYK01000037.1"/>
</dbReference>
<dbReference type="EMBL" id="BHYK01000037">
    <property type="protein sequence ID" value="GCD12580.1"/>
    <property type="molecule type" value="Genomic_DNA"/>
</dbReference>
<dbReference type="Proteomes" id="UP000287872">
    <property type="component" value="Unassembled WGS sequence"/>
</dbReference>
<organism evidence="2 3">
    <name type="scientific">Clostridium tagluense</name>
    <dbReference type="NCBI Taxonomy" id="360422"/>
    <lineage>
        <taxon>Bacteria</taxon>
        <taxon>Bacillati</taxon>
        <taxon>Bacillota</taxon>
        <taxon>Clostridia</taxon>
        <taxon>Eubacteriales</taxon>
        <taxon>Clostridiaceae</taxon>
        <taxon>Clostridium</taxon>
    </lineage>
</organism>
<dbReference type="PROSITE" id="PS51750">
    <property type="entry name" value="BRO_N"/>
    <property type="match status" value="1"/>
</dbReference>
<sequence length="277" mass="31995">MSKNLIDNCESQIGFSDEFSYGNQLIKYEVSKDNNLSLYVEDCALALGITQTKKLKDDSKSLTVRWERVYDDLVGIERIPTVGDFKNLDADVKKQIRKEMKSMTITEPQLYLWSFRVEGAQGKQFREWLAITVLPNLREHGIYVNGMESMSPEEIKRVTDERVEMYILRKFGIGIRKSLTDTIQKVLNPAPYEGYIYAKYTNIVYNILLGMDCKEYKEMIGLNKKDSLRDKFRDSGNEKALNSIAKAEDFMGNLMMSGITDDTMLKNLITNWYAKTE</sequence>
<comment type="caution">
    <text evidence="2">The sequence shown here is derived from an EMBL/GenBank/DDBJ whole genome shotgun (WGS) entry which is preliminary data.</text>
</comment>
<feature type="domain" description="Bro-N" evidence="1">
    <location>
        <begin position="12"/>
        <end position="141"/>
    </location>
</feature>
<gene>
    <name evidence="2" type="ORF">Ctaglu_42030</name>
</gene>
<keyword evidence="3" id="KW-1185">Reference proteome</keyword>
<dbReference type="OrthoDB" id="9812611at2"/>
<dbReference type="AlphaFoldDB" id="A0A401USP8"/>
<name>A0A401USP8_9CLOT</name>
<evidence type="ECO:0000313" key="2">
    <source>
        <dbReference type="EMBL" id="GCD12580.1"/>
    </source>
</evidence>
<dbReference type="InterPro" id="IPR003497">
    <property type="entry name" value="BRO_N_domain"/>
</dbReference>
<accession>A0A401USP8</accession>
<proteinExistence type="predicted"/>
<protein>
    <recommendedName>
        <fullName evidence="1">Bro-N domain-containing protein</fullName>
    </recommendedName>
</protein>
<evidence type="ECO:0000259" key="1">
    <source>
        <dbReference type="PROSITE" id="PS51750"/>
    </source>
</evidence>
<reference evidence="2 3" key="1">
    <citation type="submission" date="2018-11" db="EMBL/GenBank/DDBJ databases">
        <title>Genome sequencing and assembly of Clostridium tagluense strain A121.</title>
        <authorList>
            <person name="Murakami T."/>
            <person name="Segawa T."/>
            <person name="Shcherbakova V.A."/>
            <person name="Mori H."/>
            <person name="Yoshimura Y."/>
        </authorList>
    </citation>
    <scope>NUCLEOTIDE SEQUENCE [LARGE SCALE GENOMIC DNA]</scope>
    <source>
        <strain evidence="2 3">A121</strain>
    </source>
</reference>
<evidence type="ECO:0000313" key="3">
    <source>
        <dbReference type="Proteomes" id="UP000287872"/>
    </source>
</evidence>